<dbReference type="EMBL" id="HG805824">
    <property type="protein sequence ID" value="CDW52476.1"/>
    <property type="molecule type" value="Genomic_DNA"/>
</dbReference>
<organism evidence="8 9">
    <name type="scientific">Trichuris trichiura</name>
    <name type="common">Whipworm</name>
    <name type="synonym">Trichocephalus trichiurus</name>
    <dbReference type="NCBI Taxonomy" id="36087"/>
    <lineage>
        <taxon>Eukaryota</taxon>
        <taxon>Metazoa</taxon>
        <taxon>Ecdysozoa</taxon>
        <taxon>Nematoda</taxon>
        <taxon>Enoplea</taxon>
        <taxon>Dorylaimia</taxon>
        <taxon>Trichinellida</taxon>
        <taxon>Trichuridae</taxon>
        <taxon>Trichuris</taxon>
    </lineage>
</organism>
<keyword evidence="5" id="KW-0687">Ribonucleoprotein</keyword>
<dbReference type="Pfam" id="PF05046">
    <property type="entry name" value="Img2"/>
    <property type="match status" value="1"/>
</dbReference>
<evidence type="ECO:0000256" key="6">
    <source>
        <dbReference type="ARBA" id="ARBA00035191"/>
    </source>
</evidence>
<reference evidence="8" key="2">
    <citation type="submission" date="2014-03" db="EMBL/GenBank/DDBJ databases">
        <title>The whipworm genome and dual-species transcriptomics of an intimate host-pathogen interaction.</title>
        <authorList>
            <person name="Foth B.J."/>
            <person name="Tsai I.J."/>
            <person name="Reid A.J."/>
            <person name="Bancroft A.J."/>
            <person name="Nichol S."/>
            <person name="Tracey A."/>
            <person name="Holroyd N."/>
            <person name="Cotton J.A."/>
            <person name="Stanley E.J."/>
            <person name="Zarowiecki M."/>
            <person name="Liu J.Z."/>
            <person name="Huckvale T."/>
            <person name="Cooper P.J."/>
            <person name="Grencis R.K."/>
            <person name="Berriman M."/>
        </authorList>
    </citation>
    <scope>NUCLEOTIDE SEQUENCE [LARGE SCALE GENOMIC DNA]</scope>
</reference>
<gene>
    <name evidence="8" type="ORF">TTRE_0000073801</name>
</gene>
<dbReference type="Gene3D" id="3.30.780.10">
    <property type="entry name" value="SUI1-like domain"/>
    <property type="match status" value="1"/>
</dbReference>
<accession>A0A077YXH7</accession>
<dbReference type="InterPro" id="IPR007740">
    <property type="entry name" value="Ribosomal_mL49"/>
</dbReference>
<evidence type="ECO:0000313" key="9">
    <source>
        <dbReference type="Proteomes" id="UP000030665"/>
    </source>
</evidence>
<dbReference type="OrthoDB" id="19439at2759"/>
<keyword evidence="3 8" id="KW-0689">Ribosomal protein</keyword>
<dbReference type="FunFam" id="3.30.780.10:FF:000009">
    <property type="entry name" value="39S ribosomal protein L49, mitochondrial"/>
    <property type="match status" value="1"/>
</dbReference>
<dbReference type="PANTHER" id="PTHR13477:SF0">
    <property type="entry name" value="LARGE RIBOSOMAL SUBUNIT PROTEIN ML49"/>
    <property type="match status" value="1"/>
</dbReference>
<evidence type="ECO:0000256" key="1">
    <source>
        <dbReference type="ARBA" id="ARBA00004173"/>
    </source>
</evidence>
<evidence type="ECO:0000256" key="7">
    <source>
        <dbReference type="ARBA" id="ARBA00035545"/>
    </source>
</evidence>
<comment type="similarity">
    <text evidence="2">Belongs to the mitochondrion-specific ribosomal protein mL49 family.</text>
</comment>
<evidence type="ECO:0000256" key="5">
    <source>
        <dbReference type="ARBA" id="ARBA00023274"/>
    </source>
</evidence>
<dbReference type="Proteomes" id="UP000030665">
    <property type="component" value="Unassembled WGS sequence"/>
</dbReference>
<dbReference type="GO" id="GO:0005762">
    <property type="term" value="C:mitochondrial large ribosomal subunit"/>
    <property type="evidence" value="ECO:0007669"/>
    <property type="project" value="TreeGrafter"/>
</dbReference>
<dbReference type="GO" id="GO:0003735">
    <property type="term" value="F:structural constituent of ribosome"/>
    <property type="evidence" value="ECO:0007669"/>
    <property type="project" value="InterPro"/>
</dbReference>
<dbReference type="AlphaFoldDB" id="A0A077YXH7"/>
<name>A0A077YXH7_TRITR</name>
<reference evidence="8" key="1">
    <citation type="submission" date="2014-01" db="EMBL/GenBank/DDBJ databases">
        <authorList>
            <person name="Aslett M."/>
        </authorList>
    </citation>
    <scope>NUCLEOTIDE SEQUENCE</scope>
</reference>
<dbReference type="STRING" id="36087.A0A077YXH7"/>
<evidence type="ECO:0000256" key="4">
    <source>
        <dbReference type="ARBA" id="ARBA00023128"/>
    </source>
</evidence>
<dbReference type="PANTHER" id="PTHR13477">
    <property type="entry name" value="MITOCHONDRIAL 39S RIBOSOMAL PROTEIN L49"/>
    <property type="match status" value="1"/>
</dbReference>
<dbReference type="GO" id="GO:0006412">
    <property type="term" value="P:translation"/>
    <property type="evidence" value="ECO:0007669"/>
    <property type="project" value="InterPro"/>
</dbReference>
<keyword evidence="9" id="KW-1185">Reference proteome</keyword>
<evidence type="ECO:0000256" key="3">
    <source>
        <dbReference type="ARBA" id="ARBA00022980"/>
    </source>
</evidence>
<comment type="subcellular location">
    <subcellularLocation>
        <location evidence="1">Mitochondrion</location>
    </subcellularLocation>
</comment>
<protein>
    <recommendedName>
        <fullName evidence="6">Large ribosomal subunit protein mL49</fullName>
    </recommendedName>
    <alternativeName>
        <fullName evidence="7">39S ribosomal protein L49, mitochondrial</fullName>
    </alternativeName>
</protein>
<proteinExistence type="inferred from homology"/>
<keyword evidence="4" id="KW-0496">Mitochondrion</keyword>
<sequence>MACSFGGFLLVRESQPRQFGWRAFRRLLPLLDRSAIMKVHGMLWASTSNEPLSYVVSEDLQPKTVRSEPVVSTEDYKWVERLLPKPLIPDVPLHTRFPTPSGWIPPKDRCAHCPYYVRRNRFHLFPVYSEIRRDTLDRETLEFSYVELAILKKVEGDVFACEKDLANFLEKRLGHSVVTHVNEPQGKIRVRGATKADLEAFLLENGF</sequence>
<evidence type="ECO:0000256" key="2">
    <source>
        <dbReference type="ARBA" id="ARBA00005677"/>
    </source>
</evidence>
<evidence type="ECO:0000313" key="8">
    <source>
        <dbReference type="EMBL" id="CDW52476.1"/>
    </source>
</evidence>